<feature type="transmembrane region" description="Helical" evidence="6">
    <location>
        <begin position="155"/>
        <end position="174"/>
    </location>
</feature>
<evidence type="ECO:0000256" key="3">
    <source>
        <dbReference type="ARBA" id="ARBA00022692"/>
    </source>
</evidence>
<keyword evidence="5 6" id="KW-0472">Membrane</keyword>
<dbReference type="Pfam" id="PF00892">
    <property type="entry name" value="EamA"/>
    <property type="match status" value="2"/>
</dbReference>
<reference evidence="8" key="1">
    <citation type="journal article" date="2021" name="PeerJ">
        <title>Extensive microbial diversity within the chicken gut microbiome revealed by metagenomics and culture.</title>
        <authorList>
            <person name="Gilroy R."/>
            <person name="Ravi A."/>
            <person name="Getino M."/>
            <person name="Pursley I."/>
            <person name="Horton D.L."/>
            <person name="Alikhan N.F."/>
            <person name="Baker D."/>
            <person name="Gharbi K."/>
            <person name="Hall N."/>
            <person name="Watson M."/>
            <person name="Adriaenssens E.M."/>
            <person name="Foster-Nyarko E."/>
            <person name="Jarju S."/>
            <person name="Secka A."/>
            <person name="Antonio M."/>
            <person name="Oren A."/>
            <person name="Chaudhuri R.R."/>
            <person name="La Ragione R."/>
            <person name="Hildebrand F."/>
            <person name="Pallen M.J."/>
        </authorList>
    </citation>
    <scope>NUCLEOTIDE SEQUENCE</scope>
    <source>
        <strain evidence="8">CHK186-16707</strain>
    </source>
</reference>
<organism evidence="8 9">
    <name type="scientific">Candidatus Mailhella merdigallinarum</name>
    <dbReference type="NCBI Taxonomy" id="2838658"/>
    <lineage>
        <taxon>Bacteria</taxon>
        <taxon>Pseudomonadati</taxon>
        <taxon>Thermodesulfobacteriota</taxon>
        <taxon>Desulfovibrionia</taxon>
        <taxon>Desulfovibrionales</taxon>
        <taxon>Desulfovibrionaceae</taxon>
        <taxon>Mailhella</taxon>
    </lineage>
</organism>
<dbReference type="GO" id="GO:0016020">
    <property type="term" value="C:membrane"/>
    <property type="evidence" value="ECO:0007669"/>
    <property type="project" value="UniProtKB-SubCell"/>
</dbReference>
<sequence length="300" mass="32330">MNPRRVSTLKILLCLFLVYLSWGSCFISIKFGLESFPPFLLCGLRMSSAGLLLYGVTCLRGERARPTRADWTQVMILGLFMVFISSGCLSKGQESVPSGTAAMISGTVPLWMVMGGWLLLREPRPTRLQFTGLGLGTLGLLALGTQQGLSGVTSPWGLLLLVVSALGWVAGSFYSKRHAGETRLSVMRNSALIMFAGGVQALLAGWLFGERVNWPAVTPVSWAALAALILLGAIVAYTCYFWLLMNTRTAVAVSYEYVNPVIGVFLGWLMAGEQVDRVVILACCAVVGSVFFVVSGGRRG</sequence>
<feature type="transmembrane region" description="Helical" evidence="6">
    <location>
        <begin position="38"/>
        <end position="59"/>
    </location>
</feature>
<feature type="transmembrane region" description="Helical" evidence="6">
    <location>
        <begin position="132"/>
        <end position="149"/>
    </location>
</feature>
<feature type="domain" description="EamA" evidence="7">
    <location>
        <begin position="11"/>
        <end position="143"/>
    </location>
</feature>
<dbReference type="SUPFAM" id="SSF103481">
    <property type="entry name" value="Multidrug resistance efflux transporter EmrE"/>
    <property type="match status" value="2"/>
</dbReference>
<dbReference type="InterPro" id="IPR050638">
    <property type="entry name" value="AA-Vitamin_Transporters"/>
</dbReference>
<dbReference type="Gene3D" id="1.10.3730.20">
    <property type="match status" value="1"/>
</dbReference>
<dbReference type="InterPro" id="IPR037185">
    <property type="entry name" value="EmrE-like"/>
</dbReference>
<dbReference type="EMBL" id="DXAN01000028">
    <property type="protein sequence ID" value="HJA09264.1"/>
    <property type="molecule type" value="Genomic_DNA"/>
</dbReference>
<evidence type="ECO:0000256" key="1">
    <source>
        <dbReference type="ARBA" id="ARBA00004141"/>
    </source>
</evidence>
<dbReference type="PANTHER" id="PTHR32322:SF2">
    <property type="entry name" value="EAMA DOMAIN-CONTAINING PROTEIN"/>
    <property type="match status" value="1"/>
</dbReference>
<protein>
    <submittedName>
        <fullName evidence="8">EamA family transporter</fullName>
    </submittedName>
</protein>
<dbReference type="InterPro" id="IPR000620">
    <property type="entry name" value="EamA_dom"/>
</dbReference>
<evidence type="ECO:0000256" key="6">
    <source>
        <dbReference type="SAM" id="Phobius"/>
    </source>
</evidence>
<reference evidence="8" key="2">
    <citation type="submission" date="2021-04" db="EMBL/GenBank/DDBJ databases">
        <authorList>
            <person name="Gilroy R."/>
        </authorList>
    </citation>
    <scope>NUCLEOTIDE SEQUENCE</scope>
    <source>
        <strain evidence="8">CHK186-16707</strain>
    </source>
</reference>
<evidence type="ECO:0000313" key="9">
    <source>
        <dbReference type="Proteomes" id="UP000824225"/>
    </source>
</evidence>
<name>A0A9D2HEY4_9BACT</name>
<feature type="domain" description="EamA" evidence="7">
    <location>
        <begin position="156"/>
        <end position="294"/>
    </location>
</feature>
<comment type="caution">
    <text evidence="8">The sequence shown here is derived from an EMBL/GenBank/DDBJ whole genome shotgun (WGS) entry which is preliminary data.</text>
</comment>
<keyword evidence="4 6" id="KW-1133">Transmembrane helix</keyword>
<keyword evidence="3 6" id="KW-0812">Transmembrane</keyword>
<evidence type="ECO:0000259" key="7">
    <source>
        <dbReference type="Pfam" id="PF00892"/>
    </source>
</evidence>
<proteinExistence type="inferred from homology"/>
<evidence type="ECO:0000256" key="4">
    <source>
        <dbReference type="ARBA" id="ARBA00022989"/>
    </source>
</evidence>
<accession>A0A9D2HEY4</accession>
<gene>
    <name evidence="8" type="ORF">H9962_08770</name>
</gene>
<dbReference type="PROSITE" id="PS51257">
    <property type="entry name" value="PROKAR_LIPOPROTEIN"/>
    <property type="match status" value="1"/>
</dbReference>
<dbReference type="Proteomes" id="UP000824225">
    <property type="component" value="Unassembled WGS sequence"/>
</dbReference>
<evidence type="ECO:0000256" key="5">
    <source>
        <dbReference type="ARBA" id="ARBA00023136"/>
    </source>
</evidence>
<evidence type="ECO:0000256" key="2">
    <source>
        <dbReference type="ARBA" id="ARBA00007362"/>
    </source>
</evidence>
<feature type="transmembrane region" description="Helical" evidence="6">
    <location>
        <begin position="250"/>
        <end position="271"/>
    </location>
</feature>
<comment type="subcellular location">
    <subcellularLocation>
        <location evidence="1">Membrane</location>
        <topology evidence="1">Multi-pass membrane protein</topology>
    </subcellularLocation>
</comment>
<feature type="transmembrane region" description="Helical" evidence="6">
    <location>
        <begin position="101"/>
        <end position="120"/>
    </location>
</feature>
<feature type="transmembrane region" description="Helical" evidence="6">
    <location>
        <begin position="277"/>
        <end position="294"/>
    </location>
</feature>
<feature type="transmembrane region" description="Helical" evidence="6">
    <location>
        <begin position="71"/>
        <end position="89"/>
    </location>
</feature>
<feature type="transmembrane region" description="Helical" evidence="6">
    <location>
        <begin position="186"/>
        <end position="208"/>
    </location>
</feature>
<feature type="transmembrane region" description="Helical" evidence="6">
    <location>
        <begin position="12"/>
        <end position="32"/>
    </location>
</feature>
<dbReference type="AlphaFoldDB" id="A0A9D2HEY4"/>
<dbReference type="PANTHER" id="PTHR32322">
    <property type="entry name" value="INNER MEMBRANE TRANSPORTER"/>
    <property type="match status" value="1"/>
</dbReference>
<comment type="similarity">
    <text evidence="2">Belongs to the EamA transporter family.</text>
</comment>
<evidence type="ECO:0000313" key="8">
    <source>
        <dbReference type="EMBL" id="HJA09264.1"/>
    </source>
</evidence>
<feature type="transmembrane region" description="Helical" evidence="6">
    <location>
        <begin position="220"/>
        <end position="243"/>
    </location>
</feature>